<dbReference type="EMBL" id="LHYE01000008">
    <property type="protein sequence ID" value="KXB07446.1"/>
    <property type="molecule type" value="Genomic_DNA"/>
</dbReference>
<feature type="domain" description="Thioredoxin-like fold" evidence="3">
    <location>
        <begin position="1"/>
        <end position="77"/>
    </location>
</feature>
<proteinExistence type="inferred from homology"/>
<dbReference type="Gene3D" id="3.40.30.10">
    <property type="entry name" value="Glutaredoxin"/>
    <property type="match status" value="1"/>
</dbReference>
<dbReference type="InterPro" id="IPR036249">
    <property type="entry name" value="Thioredoxin-like_sf"/>
</dbReference>
<dbReference type="SUPFAM" id="SSF52833">
    <property type="entry name" value="Thioredoxin-like"/>
    <property type="match status" value="1"/>
</dbReference>
<protein>
    <recommendedName>
        <fullName evidence="3">Thioredoxin-like fold domain-containing protein</fullName>
    </recommendedName>
</protein>
<organism evidence="4 5">
    <name type="scientific">candidate division MSBL1 archaeon SCGC-AAA382A20</name>
    <dbReference type="NCBI Taxonomy" id="1698280"/>
    <lineage>
        <taxon>Archaea</taxon>
        <taxon>Methanobacteriati</taxon>
        <taxon>Methanobacteriota</taxon>
        <taxon>candidate division MSBL1</taxon>
    </lineage>
</organism>
<reference evidence="4 5" key="1">
    <citation type="journal article" date="2016" name="Sci. Rep.">
        <title>Metabolic traits of an uncultured archaeal lineage -MSBL1- from brine pools of the Red Sea.</title>
        <authorList>
            <person name="Mwirichia R."/>
            <person name="Alam I."/>
            <person name="Rashid M."/>
            <person name="Vinu M."/>
            <person name="Ba-Alawi W."/>
            <person name="Anthony Kamau A."/>
            <person name="Kamanda Ngugi D."/>
            <person name="Goker M."/>
            <person name="Klenk H.P."/>
            <person name="Bajic V."/>
            <person name="Stingl U."/>
        </authorList>
    </citation>
    <scope>NUCLEOTIDE SEQUENCE [LARGE SCALE GENOMIC DNA]</scope>
    <source>
        <strain evidence="4">SCGC-AAA382A20</strain>
    </source>
</reference>
<comment type="caution">
    <text evidence="4">The sequence shown here is derived from an EMBL/GenBank/DDBJ whole genome shotgun (WGS) entry which is preliminary data.</text>
</comment>
<dbReference type="Pfam" id="PF13192">
    <property type="entry name" value="Thioredoxin_3"/>
    <property type="match status" value="1"/>
</dbReference>
<keyword evidence="2" id="KW-0813">Transport</keyword>
<gene>
    <name evidence="4" type="ORF">AKJ51_01335</name>
</gene>
<evidence type="ECO:0000256" key="1">
    <source>
        <dbReference type="ARBA" id="ARBA00007787"/>
    </source>
</evidence>
<evidence type="ECO:0000313" key="4">
    <source>
        <dbReference type="EMBL" id="KXB07446.1"/>
    </source>
</evidence>
<keyword evidence="2" id="KW-0249">Electron transport</keyword>
<accession>A0A133VLW0</accession>
<name>A0A133VLW0_9EURY</name>
<dbReference type="Proteomes" id="UP000070263">
    <property type="component" value="Unassembled WGS sequence"/>
</dbReference>
<evidence type="ECO:0000313" key="5">
    <source>
        <dbReference type="Proteomes" id="UP000070263"/>
    </source>
</evidence>
<dbReference type="AlphaFoldDB" id="A0A133VLW0"/>
<evidence type="ECO:0000259" key="3">
    <source>
        <dbReference type="Pfam" id="PF13192"/>
    </source>
</evidence>
<sequence length="83" mass="9428">MKIEVFHSDPPCKKCQKSSEIAKKVAEEFEDITVEDFGPNDGRFDELGIMMTPTTVIEEQILKQGGVPREEEVRKAIQKFKGD</sequence>
<keyword evidence="5" id="KW-1185">Reference proteome</keyword>
<evidence type="ECO:0000256" key="2">
    <source>
        <dbReference type="ARBA" id="ARBA00022982"/>
    </source>
</evidence>
<comment type="similarity">
    <text evidence="1">Belongs to the glutaredoxin family.</text>
</comment>
<dbReference type="InterPro" id="IPR012336">
    <property type="entry name" value="Thioredoxin-like_fold"/>
</dbReference>